<feature type="compositionally biased region" description="Basic and acidic residues" evidence="3">
    <location>
        <begin position="933"/>
        <end position="950"/>
    </location>
</feature>
<dbReference type="SMART" id="SM00875">
    <property type="entry name" value="BACK"/>
    <property type="match status" value="1"/>
</dbReference>
<feature type="region of interest" description="Disordered" evidence="3">
    <location>
        <begin position="708"/>
        <end position="739"/>
    </location>
</feature>
<dbReference type="SMART" id="SM00612">
    <property type="entry name" value="Kelch"/>
    <property type="match status" value="5"/>
</dbReference>
<dbReference type="SUPFAM" id="SSF50965">
    <property type="entry name" value="Galactose oxidase, central domain"/>
    <property type="match status" value="1"/>
</dbReference>
<reference evidence="5" key="2">
    <citation type="submission" date="2020-05" db="UniProtKB">
        <authorList>
            <consortium name="EnsemblMetazoa"/>
        </authorList>
    </citation>
    <scope>IDENTIFICATION</scope>
    <source>
        <strain evidence="5">IAEA</strain>
    </source>
</reference>
<dbReference type="PROSITE" id="PS50097">
    <property type="entry name" value="BTB"/>
    <property type="match status" value="1"/>
</dbReference>
<feature type="domain" description="BTB" evidence="4">
    <location>
        <begin position="53"/>
        <end position="84"/>
    </location>
</feature>
<dbReference type="SMART" id="SM00225">
    <property type="entry name" value="BTB"/>
    <property type="match status" value="2"/>
</dbReference>
<keyword evidence="1" id="KW-0880">Kelch repeat</keyword>
<dbReference type="PANTHER" id="PTHR45632:SF3">
    <property type="entry name" value="KELCH-LIKE PROTEIN 32"/>
    <property type="match status" value="1"/>
</dbReference>
<dbReference type="InterPro" id="IPR011333">
    <property type="entry name" value="SKP1/BTB/POZ_sf"/>
</dbReference>
<dbReference type="Pfam" id="PF00651">
    <property type="entry name" value="BTB"/>
    <property type="match status" value="2"/>
</dbReference>
<dbReference type="Proteomes" id="UP000092460">
    <property type="component" value="Unassembled WGS sequence"/>
</dbReference>
<evidence type="ECO:0000259" key="4">
    <source>
        <dbReference type="PROSITE" id="PS50097"/>
    </source>
</evidence>
<dbReference type="EMBL" id="JXJN01010636">
    <property type="status" value="NOT_ANNOTATED_CDS"/>
    <property type="molecule type" value="Genomic_DNA"/>
</dbReference>
<dbReference type="STRING" id="67801.A0A1B0B9Y8"/>
<evidence type="ECO:0000256" key="2">
    <source>
        <dbReference type="ARBA" id="ARBA00022737"/>
    </source>
</evidence>
<evidence type="ECO:0000256" key="1">
    <source>
        <dbReference type="ARBA" id="ARBA00022441"/>
    </source>
</evidence>
<name>A0A1B0B9Y8_9MUSC</name>
<dbReference type="GO" id="GO:0003779">
    <property type="term" value="F:actin binding"/>
    <property type="evidence" value="ECO:0007669"/>
    <property type="project" value="UniProtKB-KW"/>
</dbReference>
<dbReference type="Pfam" id="PF01344">
    <property type="entry name" value="Kelch_1"/>
    <property type="match status" value="4"/>
</dbReference>
<dbReference type="PANTHER" id="PTHR45632">
    <property type="entry name" value="LD33804P"/>
    <property type="match status" value="1"/>
</dbReference>
<accession>A0A1B0B9Y8</accession>
<organism evidence="5 6">
    <name type="scientific">Glossina palpalis gambiensis</name>
    <dbReference type="NCBI Taxonomy" id="67801"/>
    <lineage>
        <taxon>Eukaryota</taxon>
        <taxon>Metazoa</taxon>
        <taxon>Ecdysozoa</taxon>
        <taxon>Arthropoda</taxon>
        <taxon>Hexapoda</taxon>
        <taxon>Insecta</taxon>
        <taxon>Pterygota</taxon>
        <taxon>Neoptera</taxon>
        <taxon>Endopterygota</taxon>
        <taxon>Diptera</taxon>
        <taxon>Brachycera</taxon>
        <taxon>Muscomorpha</taxon>
        <taxon>Hippoboscoidea</taxon>
        <taxon>Glossinidae</taxon>
        <taxon>Glossina</taxon>
    </lineage>
</organism>
<keyword evidence="2" id="KW-0677">Repeat</keyword>
<evidence type="ECO:0000256" key="3">
    <source>
        <dbReference type="SAM" id="MobiDB-lite"/>
    </source>
</evidence>
<dbReference type="FunFam" id="1.25.40.420:FF:000001">
    <property type="entry name" value="Kelch-like family member 12"/>
    <property type="match status" value="1"/>
</dbReference>
<feature type="region of interest" description="Disordered" evidence="3">
    <location>
        <begin position="933"/>
        <end position="972"/>
    </location>
</feature>
<dbReference type="InterPro" id="IPR015915">
    <property type="entry name" value="Kelch-typ_b-propeller"/>
</dbReference>
<proteinExistence type="predicted"/>
<dbReference type="Gene3D" id="3.30.710.10">
    <property type="entry name" value="Potassium Channel Kv1.1, Chain A"/>
    <property type="match status" value="2"/>
</dbReference>
<protein>
    <recommendedName>
        <fullName evidence="4">BTB domain-containing protein</fullName>
    </recommendedName>
</protein>
<dbReference type="InterPro" id="IPR011705">
    <property type="entry name" value="BACK"/>
</dbReference>
<dbReference type="Pfam" id="PF07707">
    <property type="entry name" value="BACK"/>
    <property type="match status" value="1"/>
</dbReference>
<sequence length="1834" mass="206734">MSNKCQCETSADDCKDKDAESKSLPDEVIYEDPDYLKQLFAALNQFRSDEKYCDFFFCMEEQRLCAHKVILSAASPFFNERFRDGCICVEKEGTGKDGDDTPSIGDCKDDASLDDAGLDGADLDDASLLEDTLVNKGCAERRKDEPLRERRCENFEGDETVASCNIDDQSLNSDHCGVSVTKEEHIDPCFSDDPTVLFISQYRVIDAKRVKESETCFDDIDFSSYTSCEQAEKVCFGCENRKAARSLISRYMDEVPLRTNRSFSCEANKKYISKGYCVCENELSAGIYCLENANQRTTEAQIYKDTPLVSPSATKRVIEKIPSITECMDEPSSSVSNTFVPCPTNSIEKVREKRSYENTPAAYACDTKEEYREREICKEENETIPLSSYESKEDVREQWADNLTPSACDTKKEKKDLMIPPLCCSDPEKHSRIPRKWPSKSIASILTKNYFLNTQAIRKSKKELGRGLVGLDVLVRSILQNRYYMSCGEEEKSAAICPDKTVCCLGDTKEEQERTRIGISDTEEGEARIGKGPSKPVGACDTKEATEKISKWPSKDTCSCGTKEEEIRNRKGCSNALSSRETKGKERVKKWPSKVACFCDANDGEKIKKWPNLSNPVCCCDAEEIVGRSKNRPTCLCDSEEEDNISRTWSGMSIIPNKQMKDYILLKRVFYNYLDEIGKATSERAPDECLQNITAFCSNTKVNEEVREQHKGKTIRSNALKQETKEAETWPSEPACTEDEPKDECKIRLTCKSRDNSPKTSSKDSLTCSVQTVLADAALIKAIYGYLGSMKAEGEEKSSCKCPSIGSSEIEQKTEGFREGGGWLYQFTEDSSKHHSKTYFLHISHTTTSITRLYAILIIILYTYLVNTKEQRSSKTVKGSALRCFNDTIEDIGCTNEEPACTKESLVRLAGEKEECTRRRVCETFSQNFSDTKEAARRMREKEDSKDKRGNILQAYNNGPNDKTAPSKIRSSKSTCCNNIKEAGRCARKGKEIKGTPCKFNRTYMLRMKMYLIKKVPPDQIVERKIQRTIAGTSAYPDDANKITDMEDEVPVRKNSSFVCVPEVKEGTIKRWLWKGDRSRQTCKDTNACKSNFTYYTLYVHPTPMFIMTLIRILYGYVANAEANSGGRWVCESFNALAVGPQCACDVQEDAGFAHGNEIPIRKNKSFVCVPEIAEEGVERWTYKNMNASSYSRSSGRTQGGGGSQWILSDNDLGSKTSTSCKCCKCAPKPKIVPMQDDVRDDMFSDATRKGVKFGNVANTYRSCVKEYNPYGKYDNACIPCNSRGEGKDDNVTARLTDIRGPFSSDIEEHTKESMKVPDACTMASGIPCIKKGALQLFFVEDIKGKSGMMQFEDIDIDTLKQIIDFIYSGKLTVNEKNVRNLLLASSLLQIDWITKKCFQFCKHRLNISNCFSLRKLAVAYDRTDLCDRCDDYIYRNFLEVIDTDEYGLLCFEEVKDLLSSNEIVTDTEVSVFDGVINWIKHCPSERLPLLLPLMNCVRLPIMSAKCLMTCVANEPYIKDNPECKDLLLDAMKYHLVPEKRYLMISERTQERKPSKMISHVILAGANCSEGRMYDKNFTNCVCMARMKQRRCQAGVTSWHNLLYVVGGKDQNNSLKTAECYNALTNAWTNIPSMAAKHCNFGICSMYGLIYACGGHDGCSIHNYVECYDTLTSKWISCPAMKCSLDNTHASALDNCIYCMGTIGGLTNFERFDLREGIWCKMPSLLNYRKYSDMVSYGNCLFCMGGLSLDNRAQNTGERFDVRSNKWEHISSMPSARYGHSMVEIDGNIYVIGGDRNLTVEYYNIGLNEWVQLESASIKHSFGGAAVVNCFPLK</sequence>
<keyword evidence="6" id="KW-1185">Reference proteome</keyword>
<evidence type="ECO:0000313" key="6">
    <source>
        <dbReference type="Proteomes" id="UP000092460"/>
    </source>
</evidence>
<dbReference type="EMBL" id="JXJN01010638">
    <property type="status" value="NOT_ANNOTATED_CDS"/>
    <property type="molecule type" value="Genomic_DNA"/>
</dbReference>
<dbReference type="InterPro" id="IPR006652">
    <property type="entry name" value="Kelch_1"/>
</dbReference>
<dbReference type="VEuPathDB" id="VectorBase:GPPI023471"/>
<dbReference type="Gene3D" id="1.25.40.420">
    <property type="match status" value="1"/>
</dbReference>
<dbReference type="EMBL" id="JXJN01010637">
    <property type="status" value="NOT_ANNOTATED_CDS"/>
    <property type="molecule type" value="Genomic_DNA"/>
</dbReference>
<evidence type="ECO:0000313" key="5">
    <source>
        <dbReference type="EnsemblMetazoa" id="GPPI023471-PA"/>
    </source>
</evidence>
<dbReference type="EnsemblMetazoa" id="GPPI023471-RA">
    <property type="protein sequence ID" value="GPPI023471-PA"/>
    <property type="gene ID" value="GPPI023471"/>
</dbReference>
<dbReference type="Gene3D" id="2.120.10.80">
    <property type="entry name" value="Kelch-type beta propeller"/>
    <property type="match status" value="1"/>
</dbReference>
<dbReference type="InterPro" id="IPR000210">
    <property type="entry name" value="BTB/POZ_dom"/>
</dbReference>
<dbReference type="SUPFAM" id="SSF54695">
    <property type="entry name" value="POZ domain"/>
    <property type="match status" value="2"/>
</dbReference>
<reference evidence="6" key="1">
    <citation type="submission" date="2015-01" db="EMBL/GenBank/DDBJ databases">
        <authorList>
            <person name="Aksoy S."/>
            <person name="Warren W."/>
            <person name="Wilson R.K."/>
        </authorList>
    </citation>
    <scope>NUCLEOTIDE SEQUENCE [LARGE SCALE GENOMIC DNA]</scope>
    <source>
        <strain evidence="6">IAEA</strain>
    </source>
</reference>
<dbReference type="InterPro" id="IPR011043">
    <property type="entry name" value="Gal_Oxase/kelch_b-propeller"/>
</dbReference>